<evidence type="ECO:0000256" key="5">
    <source>
        <dbReference type="ARBA" id="ARBA00022824"/>
    </source>
</evidence>
<dbReference type="GO" id="GO:0005459">
    <property type="term" value="F:UDP-galactose transmembrane transporter activity"/>
    <property type="evidence" value="ECO:0007669"/>
    <property type="project" value="TreeGrafter"/>
</dbReference>
<evidence type="ECO:0000256" key="2">
    <source>
        <dbReference type="ARBA" id="ARBA00010694"/>
    </source>
</evidence>
<feature type="transmembrane region" description="Helical" evidence="8">
    <location>
        <begin position="46"/>
        <end position="67"/>
    </location>
</feature>
<feature type="transmembrane region" description="Helical" evidence="8">
    <location>
        <begin position="284"/>
        <end position="304"/>
    </location>
</feature>
<dbReference type="InterPro" id="IPR037185">
    <property type="entry name" value="EmrE-like"/>
</dbReference>
<name>A0A6G1SL53_9ACAR</name>
<keyword evidence="3" id="KW-0813">Transport</keyword>
<dbReference type="Gene3D" id="1.10.3730.20">
    <property type="match status" value="1"/>
</dbReference>
<evidence type="ECO:0000256" key="6">
    <source>
        <dbReference type="ARBA" id="ARBA00022989"/>
    </source>
</evidence>
<dbReference type="PANTHER" id="PTHR10778">
    <property type="entry name" value="SOLUTE CARRIER FAMILY 35 MEMBER B"/>
    <property type="match status" value="1"/>
</dbReference>
<evidence type="ECO:0000256" key="3">
    <source>
        <dbReference type="ARBA" id="ARBA00022448"/>
    </source>
</evidence>
<reference evidence="9" key="1">
    <citation type="submission" date="2018-10" db="EMBL/GenBank/DDBJ databases">
        <title>Transcriptome assembly of Aceria tosichella (Wheat curl mite) Type 2.</title>
        <authorList>
            <person name="Scully E.D."/>
            <person name="Geib S.M."/>
            <person name="Palmer N.A."/>
            <person name="Gupta A.K."/>
            <person name="Sarath G."/>
            <person name="Tatineni S."/>
        </authorList>
    </citation>
    <scope>NUCLEOTIDE SEQUENCE</scope>
    <source>
        <strain evidence="9">LincolnNE</strain>
    </source>
</reference>
<accession>A0A6G1SL53</accession>
<evidence type="ECO:0000256" key="1">
    <source>
        <dbReference type="ARBA" id="ARBA00004477"/>
    </source>
</evidence>
<dbReference type="InterPro" id="IPR013657">
    <property type="entry name" value="SCL35B1-4/HUT1"/>
</dbReference>
<feature type="transmembrane region" description="Helical" evidence="8">
    <location>
        <begin position="142"/>
        <end position="158"/>
    </location>
</feature>
<feature type="transmembrane region" description="Helical" evidence="8">
    <location>
        <begin position="221"/>
        <end position="238"/>
    </location>
</feature>
<keyword evidence="7 8" id="KW-0472">Membrane</keyword>
<evidence type="ECO:0000313" key="9">
    <source>
        <dbReference type="EMBL" id="MDE50907.1"/>
    </source>
</evidence>
<dbReference type="AlphaFoldDB" id="A0A6G1SL53"/>
<dbReference type="GO" id="GO:0005460">
    <property type="term" value="F:UDP-glucose transmembrane transporter activity"/>
    <property type="evidence" value="ECO:0007669"/>
    <property type="project" value="TreeGrafter"/>
</dbReference>
<sequence length="342" mass="38477">MTRTMTWWSTNMTKIKFLFYAAGIGLSYWYYGIIQERITRTKHEPGGEMFTCTLTLVLLQCIFNTIFAKFMLKFIFDQGKDRTRASYYGVCSLTYLTAMVSSNMALRHVNYPTQVIGKSCKPIPIMILGVLIGGKRHALKKYLFIMLIVVGVALFMYKKDISLGSLLQSNLLQYSTSTSLVSMLGAGEMLLILSLSMDGITGAIQERMKAEHATKSGHMMYKVNLWSTAYLSVATLYTGEVFKFYEFICRHPNLVSDIILFSSLSAIGQLFIFLTVSEFGPLPCSVVTTTRKFFTVLTSVFLFGNKLTTTQWLGTTLVFFGLSLDAIYGKEAKQVPKKIKST</sequence>
<protein>
    <submittedName>
        <fullName evidence="9">Solute carrier family 35 member B1</fullName>
    </submittedName>
</protein>
<comment type="similarity">
    <text evidence="2">Belongs to the nucleotide-sugar transporter family. SLC35B subfamily.</text>
</comment>
<evidence type="ECO:0000256" key="4">
    <source>
        <dbReference type="ARBA" id="ARBA00022692"/>
    </source>
</evidence>
<dbReference type="Pfam" id="PF08449">
    <property type="entry name" value="UAA"/>
    <property type="match status" value="1"/>
</dbReference>
<dbReference type="EMBL" id="GGYP01006136">
    <property type="protein sequence ID" value="MDE50907.1"/>
    <property type="molecule type" value="Transcribed_RNA"/>
</dbReference>
<dbReference type="PANTHER" id="PTHR10778:SF10">
    <property type="entry name" value="SOLUTE CARRIER FAMILY 35 MEMBER B1"/>
    <property type="match status" value="1"/>
</dbReference>
<feature type="transmembrane region" description="Helical" evidence="8">
    <location>
        <begin position="178"/>
        <end position="200"/>
    </location>
</feature>
<dbReference type="SUPFAM" id="SSF103481">
    <property type="entry name" value="Multidrug resistance efflux transporter EmrE"/>
    <property type="match status" value="2"/>
</dbReference>
<organism evidence="9">
    <name type="scientific">Aceria tosichella</name>
    <name type="common">wheat curl mite</name>
    <dbReference type="NCBI Taxonomy" id="561515"/>
    <lineage>
        <taxon>Eukaryota</taxon>
        <taxon>Metazoa</taxon>
        <taxon>Ecdysozoa</taxon>
        <taxon>Arthropoda</taxon>
        <taxon>Chelicerata</taxon>
        <taxon>Arachnida</taxon>
        <taxon>Acari</taxon>
        <taxon>Acariformes</taxon>
        <taxon>Trombidiformes</taxon>
        <taxon>Prostigmata</taxon>
        <taxon>Eupodina</taxon>
        <taxon>Eriophyoidea</taxon>
        <taxon>Eriophyidae</taxon>
        <taxon>Eriophyinae</taxon>
        <taxon>Aceriini</taxon>
        <taxon>Aceria</taxon>
    </lineage>
</organism>
<gene>
    <name evidence="9" type="primary">Slc35b1</name>
    <name evidence="9" type="ORF">g.16263</name>
</gene>
<comment type="subcellular location">
    <subcellularLocation>
        <location evidence="1">Endoplasmic reticulum membrane</location>
        <topology evidence="1">Multi-pass membrane protein</topology>
    </subcellularLocation>
</comment>
<feature type="transmembrane region" description="Helical" evidence="8">
    <location>
        <begin position="258"/>
        <end position="277"/>
    </location>
</feature>
<evidence type="ECO:0000256" key="7">
    <source>
        <dbReference type="ARBA" id="ARBA00023136"/>
    </source>
</evidence>
<keyword evidence="5" id="KW-0256">Endoplasmic reticulum</keyword>
<keyword evidence="4 8" id="KW-0812">Transmembrane</keyword>
<dbReference type="GO" id="GO:0000139">
    <property type="term" value="C:Golgi membrane"/>
    <property type="evidence" value="ECO:0007669"/>
    <property type="project" value="TreeGrafter"/>
</dbReference>
<dbReference type="GO" id="GO:0005789">
    <property type="term" value="C:endoplasmic reticulum membrane"/>
    <property type="evidence" value="ECO:0007669"/>
    <property type="project" value="UniProtKB-SubCell"/>
</dbReference>
<proteinExistence type="inferred from homology"/>
<keyword evidence="6 8" id="KW-1133">Transmembrane helix</keyword>
<feature type="transmembrane region" description="Helical" evidence="8">
    <location>
        <begin position="17"/>
        <end position="34"/>
    </location>
</feature>
<evidence type="ECO:0000256" key="8">
    <source>
        <dbReference type="SAM" id="Phobius"/>
    </source>
</evidence>